<protein>
    <submittedName>
        <fullName evidence="1">Uncharacterized protein</fullName>
    </submittedName>
</protein>
<sequence>MRFRNSRRFFFVQFLEPVGLNPDFGGLQREVAGRSL</sequence>
<organism evidence="1 2">
    <name type="scientific">Pandoraea horticolens</name>
    <dbReference type="NCBI Taxonomy" id="2508298"/>
    <lineage>
        <taxon>Bacteria</taxon>
        <taxon>Pseudomonadati</taxon>
        <taxon>Pseudomonadota</taxon>
        <taxon>Betaproteobacteria</taxon>
        <taxon>Burkholderiales</taxon>
        <taxon>Burkholderiaceae</taxon>
        <taxon>Pandoraea</taxon>
    </lineage>
</organism>
<gene>
    <name evidence="1" type="ORF">PHO31112_03040</name>
</gene>
<dbReference type="Proteomes" id="UP000343317">
    <property type="component" value="Unassembled WGS sequence"/>
</dbReference>
<name>A0A5E4W6J8_9BURK</name>
<dbReference type="EMBL" id="CABPSM010000008">
    <property type="protein sequence ID" value="VVE19226.1"/>
    <property type="molecule type" value="Genomic_DNA"/>
</dbReference>
<evidence type="ECO:0000313" key="1">
    <source>
        <dbReference type="EMBL" id="VVE19226.1"/>
    </source>
</evidence>
<evidence type="ECO:0000313" key="2">
    <source>
        <dbReference type="Proteomes" id="UP000343317"/>
    </source>
</evidence>
<dbReference type="AlphaFoldDB" id="A0A5E4W6J8"/>
<reference evidence="1 2" key="1">
    <citation type="submission" date="2019-08" db="EMBL/GenBank/DDBJ databases">
        <authorList>
            <person name="Peeters C."/>
        </authorList>
    </citation>
    <scope>NUCLEOTIDE SEQUENCE [LARGE SCALE GENOMIC DNA]</scope>
    <source>
        <strain evidence="1 2">LMG 31112</strain>
    </source>
</reference>
<accession>A0A5E4W6J8</accession>
<keyword evidence="2" id="KW-1185">Reference proteome</keyword>
<proteinExistence type="predicted"/>